<dbReference type="AlphaFoldDB" id="A0A1H6T6L7"/>
<organism evidence="2 3">
    <name type="scientific">Allopseudospirillum japonicum</name>
    <dbReference type="NCBI Taxonomy" id="64971"/>
    <lineage>
        <taxon>Bacteria</taxon>
        <taxon>Pseudomonadati</taxon>
        <taxon>Pseudomonadota</taxon>
        <taxon>Gammaproteobacteria</taxon>
        <taxon>Oceanospirillales</taxon>
        <taxon>Oceanospirillaceae</taxon>
        <taxon>Allopseudospirillum</taxon>
    </lineage>
</organism>
<keyword evidence="1" id="KW-0812">Transmembrane</keyword>
<gene>
    <name evidence="2" type="ORF">SAMN05421831_108136</name>
</gene>
<dbReference type="STRING" id="64971.SAMN05421831_108136"/>
<keyword evidence="1" id="KW-1133">Transmembrane helix</keyword>
<evidence type="ECO:0000313" key="3">
    <source>
        <dbReference type="Proteomes" id="UP000242999"/>
    </source>
</evidence>
<dbReference type="InterPro" id="IPR025489">
    <property type="entry name" value="DUF4381"/>
</dbReference>
<dbReference type="Proteomes" id="UP000242999">
    <property type="component" value="Unassembled WGS sequence"/>
</dbReference>
<protein>
    <recommendedName>
        <fullName evidence="4">DUF4381 domain-containing protein</fullName>
    </recommendedName>
</protein>
<evidence type="ECO:0008006" key="4">
    <source>
        <dbReference type="Google" id="ProtNLM"/>
    </source>
</evidence>
<reference evidence="3" key="1">
    <citation type="submission" date="2016-10" db="EMBL/GenBank/DDBJ databases">
        <authorList>
            <person name="Varghese N."/>
            <person name="Submissions S."/>
        </authorList>
    </citation>
    <scope>NUCLEOTIDE SEQUENCE [LARGE SCALE GENOMIC DNA]</scope>
    <source>
        <strain evidence="3">DSM 7165</strain>
    </source>
</reference>
<dbReference type="OrthoDB" id="283083at2"/>
<feature type="transmembrane region" description="Helical" evidence="1">
    <location>
        <begin position="20"/>
        <end position="42"/>
    </location>
</feature>
<keyword evidence="3" id="KW-1185">Reference proteome</keyword>
<accession>A0A1H6T6L7</accession>
<proteinExistence type="predicted"/>
<dbReference type="EMBL" id="FNYH01000008">
    <property type="protein sequence ID" value="SEI72767.1"/>
    <property type="molecule type" value="Genomic_DNA"/>
</dbReference>
<evidence type="ECO:0000256" key="1">
    <source>
        <dbReference type="SAM" id="Phobius"/>
    </source>
</evidence>
<name>A0A1H6T6L7_9GAMM</name>
<keyword evidence="1" id="KW-0472">Membrane</keyword>
<dbReference type="Pfam" id="PF14316">
    <property type="entry name" value="DUF4381"/>
    <property type="match status" value="1"/>
</dbReference>
<sequence length="152" mass="17568">MDQQALQAALYDIEWYANWWPPIGACVLALTLLLFTWGLLYWRAKRWRRLALAQWRHLASGDLRHPNADTVAQLNALLKQVACTCYPQELQVRALSGDAWIAWLDAHVKIPLFADTLAGRLLRNQYHAQANVEPQELKALLRATRLWIKQQT</sequence>
<dbReference type="RefSeq" id="WP_093310383.1">
    <property type="nucleotide sequence ID" value="NZ_FNYH01000008.1"/>
</dbReference>
<evidence type="ECO:0000313" key="2">
    <source>
        <dbReference type="EMBL" id="SEI72767.1"/>
    </source>
</evidence>